<dbReference type="FunFam" id="3.40.50.2000:FF:000057">
    <property type="entry name" value="Glycosyltransferase"/>
    <property type="match status" value="1"/>
</dbReference>
<protein>
    <recommendedName>
        <fullName evidence="5">Glycosyltransferase</fullName>
        <ecNumber evidence="5">2.4.1.-</ecNumber>
    </recommendedName>
</protein>
<dbReference type="SUPFAM" id="SSF53756">
    <property type="entry name" value="UDP-Glycosyltransferase/glycogen phosphorylase"/>
    <property type="match status" value="1"/>
</dbReference>
<evidence type="ECO:0000256" key="2">
    <source>
        <dbReference type="ARBA" id="ARBA00022676"/>
    </source>
</evidence>
<evidence type="ECO:0000256" key="1">
    <source>
        <dbReference type="ARBA" id="ARBA00009995"/>
    </source>
</evidence>
<dbReference type="OrthoDB" id="5835829at2759"/>
<dbReference type="EC" id="2.4.1.-" evidence="5"/>
<dbReference type="FunCoup" id="A0A068U609">
    <property type="interactions" value="67"/>
</dbReference>
<dbReference type="OMA" id="GERSMEY"/>
<dbReference type="InterPro" id="IPR035595">
    <property type="entry name" value="UDP_glycos_trans_CS"/>
</dbReference>
<evidence type="ECO:0000256" key="5">
    <source>
        <dbReference type="RuleBase" id="RU362057"/>
    </source>
</evidence>
<dbReference type="FunFam" id="3.40.50.2000:FF:000019">
    <property type="entry name" value="Glycosyltransferase"/>
    <property type="match status" value="1"/>
</dbReference>
<organism evidence="6 7">
    <name type="scientific">Coffea canephora</name>
    <name type="common">Robusta coffee</name>
    <dbReference type="NCBI Taxonomy" id="49390"/>
    <lineage>
        <taxon>Eukaryota</taxon>
        <taxon>Viridiplantae</taxon>
        <taxon>Streptophyta</taxon>
        <taxon>Embryophyta</taxon>
        <taxon>Tracheophyta</taxon>
        <taxon>Spermatophyta</taxon>
        <taxon>Magnoliopsida</taxon>
        <taxon>eudicotyledons</taxon>
        <taxon>Gunneridae</taxon>
        <taxon>Pentapetalae</taxon>
        <taxon>asterids</taxon>
        <taxon>lamiids</taxon>
        <taxon>Gentianales</taxon>
        <taxon>Rubiaceae</taxon>
        <taxon>Ixoroideae</taxon>
        <taxon>Gardenieae complex</taxon>
        <taxon>Bertiereae - Coffeeae clade</taxon>
        <taxon>Coffeeae</taxon>
        <taxon>Coffea</taxon>
    </lineage>
</organism>
<dbReference type="GO" id="GO:0080044">
    <property type="term" value="F:quercetin 7-O-glucosyltransferase activity"/>
    <property type="evidence" value="ECO:0007669"/>
    <property type="project" value="TreeGrafter"/>
</dbReference>
<keyword evidence="2 4" id="KW-0328">Glycosyltransferase</keyword>
<keyword evidence="7" id="KW-1185">Reference proteome</keyword>
<dbReference type="PROSITE" id="PS00375">
    <property type="entry name" value="UDPGT"/>
    <property type="match status" value="1"/>
</dbReference>
<dbReference type="GO" id="GO:0080043">
    <property type="term" value="F:quercetin 3-O-glucosyltransferase activity"/>
    <property type="evidence" value="ECO:0007669"/>
    <property type="project" value="TreeGrafter"/>
</dbReference>
<dbReference type="InterPro" id="IPR002213">
    <property type="entry name" value="UDP_glucos_trans"/>
</dbReference>
<reference evidence="7" key="1">
    <citation type="journal article" date="2014" name="Science">
        <title>The coffee genome provides insight into the convergent evolution of caffeine biosynthesis.</title>
        <authorList>
            <person name="Denoeud F."/>
            <person name="Carretero-Paulet L."/>
            <person name="Dereeper A."/>
            <person name="Droc G."/>
            <person name="Guyot R."/>
            <person name="Pietrella M."/>
            <person name="Zheng C."/>
            <person name="Alberti A."/>
            <person name="Anthony F."/>
            <person name="Aprea G."/>
            <person name="Aury J.M."/>
            <person name="Bento P."/>
            <person name="Bernard M."/>
            <person name="Bocs S."/>
            <person name="Campa C."/>
            <person name="Cenci A."/>
            <person name="Combes M.C."/>
            <person name="Crouzillat D."/>
            <person name="Da Silva C."/>
            <person name="Daddiego L."/>
            <person name="De Bellis F."/>
            <person name="Dussert S."/>
            <person name="Garsmeur O."/>
            <person name="Gayraud T."/>
            <person name="Guignon V."/>
            <person name="Jahn K."/>
            <person name="Jamilloux V."/>
            <person name="Joet T."/>
            <person name="Labadie K."/>
            <person name="Lan T."/>
            <person name="Leclercq J."/>
            <person name="Lepelley M."/>
            <person name="Leroy T."/>
            <person name="Li L.T."/>
            <person name="Librado P."/>
            <person name="Lopez L."/>
            <person name="Munoz A."/>
            <person name="Noel B."/>
            <person name="Pallavicini A."/>
            <person name="Perrotta G."/>
            <person name="Poncet V."/>
            <person name="Pot D."/>
            <person name="Priyono X."/>
            <person name="Rigoreau M."/>
            <person name="Rouard M."/>
            <person name="Rozas J."/>
            <person name="Tranchant-Dubreuil C."/>
            <person name="VanBuren R."/>
            <person name="Zhang Q."/>
            <person name="Andrade A.C."/>
            <person name="Argout X."/>
            <person name="Bertrand B."/>
            <person name="de Kochko A."/>
            <person name="Graziosi G."/>
            <person name="Henry R.J."/>
            <person name="Jayarama X."/>
            <person name="Ming R."/>
            <person name="Nagai C."/>
            <person name="Rounsley S."/>
            <person name="Sankoff D."/>
            <person name="Giuliano G."/>
            <person name="Albert V.A."/>
            <person name="Wincker P."/>
            <person name="Lashermes P."/>
        </authorList>
    </citation>
    <scope>NUCLEOTIDE SEQUENCE [LARGE SCALE GENOMIC DNA]</scope>
    <source>
        <strain evidence="7">cv. DH200-94</strain>
    </source>
</reference>
<comment type="similarity">
    <text evidence="1 4">Belongs to the UDP-glycosyltransferase family.</text>
</comment>
<accession>A0A068U609</accession>
<dbReference type="PANTHER" id="PTHR11926">
    <property type="entry name" value="GLUCOSYL/GLUCURONOSYL TRANSFERASES"/>
    <property type="match status" value="1"/>
</dbReference>
<proteinExistence type="inferred from homology"/>
<dbReference type="CDD" id="cd03784">
    <property type="entry name" value="GT1_Gtf-like"/>
    <property type="match status" value="1"/>
</dbReference>
<evidence type="ECO:0000256" key="4">
    <source>
        <dbReference type="RuleBase" id="RU003718"/>
    </source>
</evidence>
<dbReference type="PhylomeDB" id="A0A068U609"/>
<gene>
    <name evidence="6" type="ORF">GSCOC_T00016515001</name>
</gene>
<dbReference type="InParanoid" id="A0A068U609"/>
<evidence type="ECO:0000313" key="6">
    <source>
        <dbReference type="EMBL" id="CDP03995.1"/>
    </source>
</evidence>
<dbReference type="Pfam" id="PF00201">
    <property type="entry name" value="UDPGT"/>
    <property type="match status" value="1"/>
</dbReference>
<sequence>MMINSSKVHVLVLPYPGQGHINPMLQFCKRLVAKGVKTTFVNSVFISKSIPADPKSAINFETISDGHDEGGYAAAESPEAYLEKLATFGSKALADLIRKLEDKGEPVQAVIYDSFLTWALDVAKQFGLVTAAFFTQTCAVNSIYYNVYHGLLPVPLSDSPISLPGLPLLQPKETPSFVYLPDSYPAFLHMLVNQFSNVDQADWVILNNFHKLEEDAVNWIAKLWRVITVGPTVPSIYLDKRLEDDIGYGINLFKPDSSLCINWLNSQPKDSVVYVSFGSWTEIDVEQVEEIASALKESGFKFLWVVRAFEKEKLPRKFAEETSEKGLVVTWSPQLEVLAHESVACFVTHCGFNSVLEALSLGVPVVAAPQWTDQPTNAKFLADIWGVGVKADADEKGIVRRETLVSCIREIMEGEKGKQIKENAIEWKALAKEAIDDGGSSDKNIDEFVAGLAGQKAKN</sequence>
<name>A0A068U609_COFCA</name>
<dbReference type="AlphaFoldDB" id="A0A068U609"/>
<evidence type="ECO:0000313" key="7">
    <source>
        <dbReference type="Proteomes" id="UP000295252"/>
    </source>
</evidence>
<dbReference type="Proteomes" id="UP000295252">
    <property type="component" value="Chromosome I"/>
</dbReference>
<dbReference type="PANTHER" id="PTHR11926:SF1560">
    <property type="entry name" value="UDP-GLYCOSYLTRANSFERASE 74E1-RELATED"/>
    <property type="match status" value="1"/>
</dbReference>
<evidence type="ECO:0000256" key="3">
    <source>
        <dbReference type="ARBA" id="ARBA00022679"/>
    </source>
</evidence>
<keyword evidence="3 4" id="KW-0808">Transferase</keyword>
<dbReference type="Gene3D" id="3.40.50.2000">
    <property type="entry name" value="Glycogen Phosphorylase B"/>
    <property type="match status" value="2"/>
</dbReference>
<dbReference type="EMBL" id="HG739095">
    <property type="protein sequence ID" value="CDP03995.1"/>
    <property type="molecule type" value="Genomic_DNA"/>
</dbReference>
<dbReference type="Gramene" id="CDP03995">
    <property type="protein sequence ID" value="CDP03995"/>
    <property type="gene ID" value="GSCOC_T00016515001"/>
</dbReference>